<dbReference type="InterPro" id="IPR046848">
    <property type="entry name" value="E_motif"/>
</dbReference>
<dbReference type="InterPro" id="IPR036142">
    <property type="entry name" value="ENT_dom-like_sf"/>
</dbReference>
<dbReference type="CDD" id="cd20406">
    <property type="entry name" value="Tudor_Agenet_AtDUF_rpt2_4"/>
    <property type="match status" value="1"/>
</dbReference>
<feature type="repeat" description="PPR" evidence="5">
    <location>
        <begin position="269"/>
        <end position="304"/>
    </location>
</feature>
<dbReference type="FunFam" id="1.25.40.10:FF:000205">
    <property type="entry name" value="Pentatricopeptide repeat-containing protein, mitochondrial"/>
    <property type="match status" value="1"/>
</dbReference>
<dbReference type="InterPro" id="IPR014002">
    <property type="entry name" value="Agenet_dom_plant"/>
</dbReference>
<dbReference type="Pfam" id="PF20431">
    <property type="entry name" value="E_motif"/>
    <property type="match status" value="1"/>
</dbReference>
<dbReference type="InterPro" id="IPR011990">
    <property type="entry name" value="TPR-like_helical_dom_sf"/>
</dbReference>
<dbReference type="Gene3D" id="1.10.1240.40">
    <property type="entry name" value="ENT domain"/>
    <property type="match status" value="1"/>
</dbReference>
<comment type="subcellular location">
    <subcellularLocation>
        <location evidence="1">Nucleus</location>
    </subcellularLocation>
</comment>
<dbReference type="SMART" id="SM01191">
    <property type="entry name" value="ENT"/>
    <property type="match status" value="1"/>
</dbReference>
<dbReference type="InterPro" id="IPR002885">
    <property type="entry name" value="PPR_rpt"/>
</dbReference>
<proteinExistence type="inferred from homology"/>
<dbReference type="Pfam" id="PF05641">
    <property type="entry name" value="Agenet"/>
    <property type="match status" value="1"/>
</dbReference>
<dbReference type="NCBIfam" id="TIGR00756">
    <property type="entry name" value="PPR"/>
    <property type="match status" value="4"/>
</dbReference>
<feature type="repeat" description="PPR" evidence="5">
    <location>
        <begin position="567"/>
        <end position="601"/>
    </location>
</feature>
<name>A0ABC8L9J1_ERUVS</name>
<reference evidence="7 8" key="1">
    <citation type="submission" date="2022-03" db="EMBL/GenBank/DDBJ databases">
        <authorList>
            <person name="Macdonald S."/>
            <person name="Ahmed S."/>
            <person name="Newling K."/>
        </authorList>
    </citation>
    <scope>NUCLEOTIDE SEQUENCE [LARGE SCALE GENOMIC DNA]</scope>
</reference>
<organism evidence="7 8">
    <name type="scientific">Eruca vesicaria subsp. sativa</name>
    <name type="common">Garden rocket</name>
    <name type="synonym">Eruca sativa</name>
    <dbReference type="NCBI Taxonomy" id="29727"/>
    <lineage>
        <taxon>Eukaryota</taxon>
        <taxon>Viridiplantae</taxon>
        <taxon>Streptophyta</taxon>
        <taxon>Embryophyta</taxon>
        <taxon>Tracheophyta</taxon>
        <taxon>Spermatophyta</taxon>
        <taxon>Magnoliopsida</taxon>
        <taxon>eudicotyledons</taxon>
        <taxon>Gunneridae</taxon>
        <taxon>Pentapetalae</taxon>
        <taxon>rosids</taxon>
        <taxon>malvids</taxon>
        <taxon>Brassicales</taxon>
        <taxon>Brassicaceae</taxon>
        <taxon>Brassiceae</taxon>
        <taxon>Eruca</taxon>
    </lineage>
</organism>
<dbReference type="FunFam" id="1.25.40.10:FF:000573">
    <property type="entry name" value="Pentatricopeptide repeat-containing protein mitochondrial"/>
    <property type="match status" value="1"/>
</dbReference>
<dbReference type="SMART" id="SM00743">
    <property type="entry name" value="Agenet"/>
    <property type="match status" value="2"/>
</dbReference>
<keyword evidence="8" id="KW-1185">Reference proteome</keyword>
<comment type="similarity">
    <text evidence="4">Belongs to the PPR family. PCMP-E subfamily.</text>
</comment>
<gene>
    <name evidence="7" type="ORF">ERUC_LOCUS32671</name>
</gene>
<dbReference type="PROSITE" id="PS51138">
    <property type="entry name" value="ENT"/>
    <property type="match status" value="1"/>
</dbReference>
<dbReference type="InterPro" id="IPR008395">
    <property type="entry name" value="Agenet-like_dom"/>
</dbReference>
<dbReference type="Pfam" id="PF13041">
    <property type="entry name" value="PPR_2"/>
    <property type="match status" value="2"/>
</dbReference>
<evidence type="ECO:0000313" key="7">
    <source>
        <dbReference type="EMBL" id="CAH8378095.1"/>
    </source>
</evidence>
<dbReference type="Gene3D" id="1.25.40.10">
    <property type="entry name" value="Tetratricopeptide repeat domain"/>
    <property type="match status" value="6"/>
</dbReference>
<evidence type="ECO:0000259" key="6">
    <source>
        <dbReference type="PROSITE" id="PS51138"/>
    </source>
</evidence>
<keyword evidence="2" id="KW-0677">Repeat</keyword>
<comment type="caution">
    <text evidence="7">The sequence shown here is derived from an EMBL/GenBank/DDBJ whole genome shotgun (WGS) entry which is preliminary data.</text>
</comment>
<dbReference type="Pfam" id="PF01535">
    <property type="entry name" value="PPR"/>
    <property type="match status" value="2"/>
</dbReference>
<sequence length="1189" mass="132583">MTESSENGSYQHQIPARDSEIQRTKRIARVLPESHKDTMTELYLPFQRFRYPLISAHKLFDGSSQRNSTTYINHSISESLRRSSPSQALAIFTKNLQLGFSGRNIINEVTFCLALKACRGDTKRGCQVHGFSIASGFTSFVCVSNAVMSMYRNAGRFDNALCIFESLVDPDVVSWNTILSGFDDNQVALDFVVRMRSSGVVFDAFTYSTALSFCVGSEGFSLGLQLHSIVVKTGFESDVVVGNSFITMYSRGGSFRDARRVFDEKVVKDMITWNSLLSGLSQGGNLGFEAVLVFKEMMREGVELDHVSFTSVITTCCHETDLNLARQIHGLCLKRGYETLVSVGNMLMSSYWKCGVGEDVESVFYQMSERNVISWTTMISANKDDAVSIFHKMRLDGVFPNEVTFVGLIDAVKCNEQIKEGVKIHGICIKTGFASKLGNSLITMYAKFEALEDAKKAFDEIHVREIISWNAMISGYAQNGFSLEALKMFLSAAAEVTPNEYTFGSVLNAIASAENISLRHGQRCHAHILKLGLNSCPVVSSALLDMYAKRGSINESEKVFDEMSEKNQFVWTSIISAYSSHGDFESVMNSFQEMVNQNIAPDLITFLSVLTACNRKGMVDKGYEIFNSMTKDYNLEPSHEHYSCMVDMLGRAGRLKEAEELMSEVPGGPGVSMLQSMLGSCRLHGNSKMGEKVAELVMEMEPELSGSYVQMYNIYAETGQWEKAAEIRRKMRKKDVKKETGTSWVDFIDSDGSLTTLGFSSGDKSHSKSDEIYRMVETLGLGMSLEEKFASLETFPYFPITRNPNPQISLPITISQKIENFPAIKSSFNTFHKIIMRFKKGSRVEVFSNKEAPYGAWRCAEIISGNGHTYNVRYFSFHEEAVLERVPRKVIRPCPPQVDVERWEAGELVEVLDSFSWKAATVRQELCGKYYVVRLLGTPEEFTFHKANLRVRQSWQDEKWVAIGKISGSVKSSAITGSDVQRKLQPQVNSIRLQEPSVVSAKRLKRPSPNNWPDCAESCTGNPKKIRSLEVSSKSRKTGYCQLVRVRSKGSSESVRAGSLVADDCYDSDACSVGSCSAASDDESNMPPCMLDGSGPQADSCSSEAESFGGLREEARGKHSLAGDGVRRSCRSELYTYRSTLGDLFASGPLSWEQETSLTDLRLSLNISDDEHLMEEHCRLVWGMQTYCF</sequence>
<dbReference type="PANTHER" id="PTHR47926:SF524">
    <property type="entry name" value="(WILD MALAYSIAN BANANA) HYPOTHETICAL PROTEIN"/>
    <property type="match status" value="1"/>
</dbReference>
<dbReference type="FunFam" id="1.25.40.10:FF:000453">
    <property type="entry name" value="Pentatricopeptide repeat-containing protein mitochondrial"/>
    <property type="match status" value="1"/>
</dbReference>
<dbReference type="Pfam" id="PF13812">
    <property type="entry name" value="PPR_3"/>
    <property type="match status" value="1"/>
</dbReference>
<dbReference type="GO" id="GO:0005634">
    <property type="term" value="C:nucleus"/>
    <property type="evidence" value="ECO:0007669"/>
    <property type="project" value="UniProtKB-SubCell"/>
</dbReference>
<protein>
    <recommendedName>
        <fullName evidence="6">ENT domain-containing protein</fullName>
    </recommendedName>
</protein>
<dbReference type="InterPro" id="IPR046960">
    <property type="entry name" value="PPR_At4g14850-like_plant"/>
</dbReference>
<dbReference type="AlphaFoldDB" id="A0ABC8L9J1"/>
<dbReference type="Proteomes" id="UP001642260">
    <property type="component" value="Unassembled WGS sequence"/>
</dbReference>
<dbReference type="PROSITE" id="PS51375">
    <property type="entry name" value="PPR"/>
    <property type="match status" value="3"/>
</dbReference>
<dbReference type="PANTHER" id="PTHR47926">
    <property type="entry name" value="PENTATRICOPEPTIDE REPEAT-CONTAINING PROTEIN"/>
    <property type="match status" value="1"/>
</dbReference>
<dbReference type="FunFam" id="1.25.40.10:FF:001392">
    <property type="entry name" value="Pentatricopeptide repeat-containing protein, mitochondrial isoform A"/>
    <property type="match status" value="1"/>
</dbReference>
<evidence type="ECO:0000256" key="2">
    <source>
        <dbReference type="ARBA" id="ARBA00022737"/>
    </source>
</evidence>
<feature type="repeat" description="PPR" evidence="5">
    <location>
        <begin position="602"/>
        <end position="637"/>
    </location>
</feature>
<keyword evidence="3" id="KW-0539">Nucleus</keyword>
<dbReference type="GO" id="GO:0005739">
    <property type="term" value="C:mitochondrion"/>
    <property type="evidence" value="ECO:0007669"/>
    <property type="project" value="UniProtKB-ARBA"/>
</dbReference>
<evidence type="ECO:0000256" key="1">
    <source>
        <dbReference type="ARBA" id="ARBA00004123"/>
    </source>
</evidence>
<accession>A0ABC8L9J1</accession>
<evidence type="ECO:0000313" key="8">
    <source>
        <dbReference type="Proteomes" id="UP001642260"/>
    </source>
</evidence>
<dbReference type="SUPFAM" id="SSF158639">
    <property type="entry name" value="ENT-like"/>
    <property type="match status" value="1"/>
</dbReference>
<dbReference type="EMBL" id="CAKOAT010475153">
    <property type="protein sequence ID" value="CAH8378095.1"/>
    <property type="molecule type" value="Genomic_DNA"/>
</dbReference>
<feature type="domain" description="ENT" evidence="6">
    <location>
        <begin position="1125"/>
        <end position="1189"/>
    </location>
</feature>
<evidence type="ECO:0000256" key="4">
    <source>
        <dbReference type="ARBA" id="ARBA00061659"/>
    </source>
</evidence>
<evidence type="ECO:0000256" key="5">
    <source>
        <dbReference type="PROSITE-ProRule" id="PRU00708"/>
    </source>
</evidence>
<evidence type="ECO:0000256" key="3">
    <source>
        <dbReference type="ARBA" id="ARBA00023242"/>
    </source>
</evidence>
<dbReference type="InterPro" id="IPR005491">
    <property type="entry name" value="ENT_dom"/>
</dbReference>